<sequence length="291" mass="32231">MCSDMPLAPSLEEEVAPETAAFYRRALQTLVDAGVPFLVGGAFAHACFTGIRRSTKDLDLFIRRQDYERVAELMRGQGWETEMTYPHWLAKVYAGAEFIDLIFNSGNGVTPVDERWFHDNAVADVLGVPVRIANMEDGMLSKAFIMERERYDGADVAHLLQANAERLDWHGLLQRFGSNWRVLLAHLTLFGFIYPGERHRIPAWVMQDLLGRLAAEVQQGPVEDRHVCAGTLLSREQYLHDVEQLGYVDGRLTPASTMTEADVATWTAAIPARQPGAAAAGPEGSLAPGHA</sequence>
<protein>
    <submittedName>
        <fullName evidence="1">Nucleotidyltransferase</fullName>
    </submittedName>
</protein>
<accession>A0ABS1JVH5</accession>
<dbReference type="Gene3D" id="3.30.460.40">
    <property type="match status" value="1"/>
</dbReference>
<dbReference type="InterPro" id="IPR043519">
    <property type="entry name" value="NT_sf"/>
</dbReference>
<reference evidence="1 2" key="1">
    <citation type="journal article" date="2017" name="Int. J. Syst. Evol. Microbiol.">
        <title>Ramlibacter alkalitolerans sp. nov., alkali-tolerant bacterium isolated from soil of ginseng.</title>
        <authorList>
            <person name="Lee D.H."/>
            <person name="Cha C.J."/>
        </authorList>
    </citation>
    <scope>NUCLEOTIDE SEQUENCE [LARGE SCALE GENOMIC DNA]</scope>
    <source>
        <strain evidence="1 2">KACC 19305</strain>
    </source>
</reference>
<evidence type="ECO:0000313" key="2">
    <source>
        <dbReference type="Proteomes" id="UP000622707"/>
    </source>
</evidence>
<proteinExistence type="predicted"/>
<name>A0ABS1JVH5_9BURK</name>
<dbReference type="InterPro" id="IPR039498">
    <property type="entry name" value="NTP_transf_5"/>
</dbReference>
<dbReference type="Proteomes" id="UP000622707">
    <property type="component" value="Unassembled WGS sequence"/>
</dbReference>
<organism evidence="1 2">
    <name type="scientific">Ramlibacter alkalitolerans</name>
    <dbReference type="NCBI Taxonomy" id="2039631"/>
    <lineage>
        <taxon>Bacteria</taxon>
        <taxon>Pseudomonadati</taxon>
        <taxon>Pseudomonadota</taxon>
        <taxon>Betaproteobacteria</taxon>
        <taxon>Burkholderiales</taxon>
        <taxon>Comamonadaceae</taxon>
        <taxon>Ramlibacter</taxon>
    </lineage>
</organism>
<dbReference type="Pfam" id="PF14907">
    <property type="entry name" value="NTP_transf_5"/>
    <property type="match status" value="1"/>
</dbReference>
<dbReference type="EMBL" id="JAEQND010000017">
    <property type="protein sequence ID" value="MBL0428315.1"/>
    <property type="molecule type" value="Genomic_DNA"/>
</dbReference>
<comment type="caution">
    <text evidence="1">The sequence shown here is derived from an EMBL/GenBank/DDBJ whole genome shotgun (WGS) entry which is preliminary data.</text>
</comment>
<keyword evidence="2" id="KW-1185">Reference proteome</keyword>
<dbReference type="SUPFAM" id="SSF81301">
    <property type="entry name" value="Nucleotidyltransferase"/>
    <property type="match status" value="1"/>
</dbReference>
<evidence type="ECO:0000313" key="1">
    <source>
        <dbReference type="EMBL" id="MBL0428315.1"/>
    </source>
</evidence>
<gene>
    <name evidence="1" type="ORF">JI746_24640</name>
</gene>